<comment type="caution">
    <text evidence="2">The sequence shown here is derived from an EMBL/GenBank/DDBJ whole genome shotgun (WGS) entry which is preliminary data.</text>
</comment>
<feature type="region of interest" description="Disordered" evidence="1">
    <location>
        <begin position="1"/>
        <end position="87"/>
    </location>
</feature>
<accession>A0AAV7MN50</accession>
<organism evidence="2 3">
    <name type="scientific">Pleurodeles waltl</name>
    <name type="common">Iberian ribbed newt</name>
    <dbReference type="NCBI Taxonomy" id="8319"/>
    <lineage>
        <taxon>Eukaryota</taxon>
        <taxon>Metazoa</taxon>
        <taxon>Chordata</taxon>
        <taxon>Craniata</taxon>
        <taxon>Vertebrata</taxon>
        <taxon>Euteleostomi</taxon>
        <taxon>Amphibia</taxon>
        <taxon>Batrachia</taxon>
        <taxon>Caudata</taxon>
        <taxon>Salamandroidea</taxon>
        <taxon>Salamandridae</taxon>
        <taxon>Pleurodelinae</taxon>
        <taxon>Pleurodeles</taxon>
    </lineage>
</organism>
<dbReference type="EMBL" id="JANPWB010000013">
    <property type="protein sequence ID" value="KAJ1103398.1"/>
    <property type="molecule type" value="Genomic_DNA"/>
</dbReference>
<proteinExistence type="predicted"/>
<keyword evidence="3" id="KW-1185">Reference proteome</keyword>
<gene>
    <name evidence="2" type="ORF">NDU88_000822</name>
</gene>
<evidence type="ECO:0000313" key="3">
    <source>
        <dbReference type="Proteomes" id="UP001066276"/>
    </source>
</evidence>
<sequence length="144" mass="16354">MREATKNTDAEEVRQKRKATKNMDASNVEQKKVADRNANLDLAAGRMEKRETPMCTRNTGKAKPIPLSRRRQQSGEHHQRSCHKLPQLSRAVASLMSDRSVDTRVTDCSLKCYSLLAYILKVVEEQLIGLDSDFTPAVNENLRR</sequence>
<dbReference type="Proteomes" id="UP001066276">
    <property type="component" value="Chromosome 9"/>
</dbReference>
<feature type="compositionally biased region" description="Basic and acidic residues" evidence="1">
    <location>
        <begin position="1"/>
        <end position="14"/>
    </location>
</feature>
<reference evidence="2" key="1">
    <citation type="journal article" date="2022" name="bioRxiv">
        <title>Sequencing and chromosome-scale assembly of the giantPleurodeles waltlgenome.</title>
        <authorList>
            <person name="Brown T."/>
            <person name="Elewa A."/>
            <person name="Iarovenko S."/>
            <person name="Subramanian E."/>
            <person name="Araus A.J."/>
            <person name="Petzold A."/>
            <person name="Susuki M."/>
            <person name="Suzuki K.-i.T."/>
            <person name="Hayashi T."/>
            <person name="Toyoda A."/>
            <person name="Oliveira C."/>
            <person name="Osipova E."/>
            <person name="Leigh N.D."/>
            <person name="Simon A."/>
            <person name="Yun M.H."/>
        </authorList>
    </citation>
    <scope>NUCLEOTIDE SEQUENCE</scope>
    <source>
        <strain evidence="2">20211129_DDA</strain>
        <tissue evidence="2">Liver</tissue>
    </source>
</reference>
<dbReference type="AlphaFoldDB" id="A0AAV7MN50"/>
<protein>
    <submittedName>
        <fullName evidence="2">Uncharacterized protein</fullName>
    </submittedName>
</protein>
<name>A0AAV7MN50_PLEWA</name>
<evidence type="ECO:0000256" key="1">
    <source>
        <dbReference type="SAM" id="MobiDB-lite"/>
    </source>
</evidence>
<evidence type="ECO:0000313" key="2">
    <source>
        <dbReference type="EMBL" id="KAJ1103398.1"/>
    </source>
</evidence>